<protein>
    <submittedName>
        <fullName evidence="2">IS110 family transposase</fullName>
    </submittedName>
</protein>
<keyword evidence="3" id="KW-1185">Reference proteome</keyword>
<proteinExistence type="predicted"/>
<evidence type="ECO:0000259" key="1">
    <source>
        <dbReference type="Pfam" id="PF02371"/>
    </source>
</evidence>
<comment type="caution">
    <text evidence="2">The sequence shown here is derived from an EMBL/GenBank/DDBJ whole genome shotgun (WGS) entry which is preliminary data.</text>
</comment>
<evidence type="ECO:0000313" key="2">
    <source>
        <dbReference type="EMBL" id="RKO66717.1"/>
    </source>
</evidence>
<accession>A0A494X0K1</accession>
<dbReference type="EMBL" id="RBWE01000001">
    <property type="protein sequence ID" value="RKO66717.1"/>
    <property type="molecule type" value="Genomic_DNA"/>
</dbReference>
<dbReference type="GO" id="GO:0003677">
    <property type="term" value="F:DNA binding"/>
    <property type="evidence" value="ECO:0007669"/>
    <property type="project" value="InterPro"/>
</dbReference>
<evidence type="ECO:0000313" key="3">
    <source>
        <dbReference type="Proteomes" id="UP000271256"/>
    </source>
</evidence>
<name>A0A494X0K1_9FIRM</name>
<sequence>MAILDERFPEYPQVFKNLLGKASLYILTHRPFPADLKQLTTEELTAELKAASGGKVGQKRAVLLLAAANESIGVPEGLDAARLRLTQCLEEIFFWQKQLLQTEAAMEKALAKTGLAEYLLSIPGIGVVTAASFLGEVGDFTRYEDWRQIRKLAGYNLTINQSGDSKKGVTKISKRGRAGLRSILYQAALVLVAKNPQFKALYRYLVTRPQNPLKSKQALVVIACKLLRVMFTLAKEKRLYDPEKVLGSYRRQQLAA</sequence>
<organism evidence="2 3">
    <name type="scientific">Desulfofundulus salinus</name>
    <dbReference type="NCBI Taxonomy" id="2419843"/>
    <lineage>
        <taxon>Bacteria</taxon>
        <taxon>Bacillati</taxon>
        <taxon>Bacillota</taxon>
        <taxon>Clostridia</taxon>
        <taxon>Eubacteriales</taxon>
        <taxon>Peptococcaceae</taxon>
        <taxon>Desulfofundulus</taxon>
    </lineage>
</organism>
<dbReference type="InterPro" id="IPR003346">
    <property type="entry name" value="Transposase_20"/>
</dbReference>
<dbReference type="PANTHER" id="PTHR33055:SF13">
    <property type="entry name" value="TRANSPOSASE"/>
    <property type="match status" value="1"/>
</dbReference>
<dbReference type="GO" id="GO:0006313">
    <property type="term" value="P:DNA transposition"/>
    <property type="evidence" value="ECO:0007669"/>
    <property type="project" value="InterPro"/>
</dbReference>
<dbReference type="OrthoDB" id="9811278at2"/>
<gene>
    <name evidence="2" type="ORF">D7024_07010</name>
</gene>
<dbReference type="Pfam" id="PF02371">
    <property type="entry name" value="Transposase_20"/>
    <property type="match status" value="1"/>
</dbReference>
<feature type="domain" description="Transposase IS116/IS110/IS902 C-terminal" evidence="1">
    <location>
        <begin position="117"/>
        <end position="203"/>
    </location>
</feature>
<dbReference type="GO" id="GO:0004803">
    <property type="term" value="F:transposase activity"/>
    <property type="evidence" value="ECO:0007669"/>
    <property type="project" value="InterPro"/>
</dbReference>
<dbReference type="InterPro" id="IPR047650">
    <property type="entry name" value="Transpos_IS110"/>
</dbReference>
<dbReference type="Proteomes" id="UP000271256">
    <property type="component" value="Unassembled WGS sequence"/>
</dbReference>
<dbReference type="AlphaFoldDB" id="A0A494X0K1"/>
<dbReference type="PANTHER" id="PTHR33055">
    <property type="entry name" value="TRANSPOSASE FOR INSERTION SEQUENCE ELEMENT IS1111A"/>
    <property type="match status" value="1"/>
</dbReference>
<reference evidence="2 3" key="1">
    <citation type="submission" date="2018-10" db="EMBL/GenBank/DDBJ databases">
        <authorList>
            <person name="Grouzdev D.S."/>
            <person name="Krutkina M.S."/>
            <person name="Tourova T.P."/>
            <person name="Nazina T.N."/>
        </authorList>
    </citation>
    <scope>NUCLEOTIDE SEQUENCE [LARGE SCALE GENOMIC DNA]</scope>
    <source>
        <strain evidence="2 3">435</strain>
    </source>
</reference>